<evidence type="ECO:0000256" key="3">
    <source>
        <dbReference type="ARBA" id="ARBA00022676"/>
    </source>
</evidence>
<proteinExistence type="predicted"/>
<keyword evidence="6" id="KW-0812">Transmembrane</keyword>
<gene>
    <name evidence="8" type="ORF">GQN54_07190</name>
</gene>
<evidence type="ECO:0000256" key="2">
    <source>
        <dbReference type="ARBA" id="ARBA00022475"/>
    </source>
</evidence>
<dbReference type="Proteomes" id="UP000470771">
    <property type="component" value="Unassembled WGS sequence"/>
</dbReference>
<dbReference type="GO" id="GO:0005886">
    <property type="term" value="C:plasma membrane"/>
    <property type="evidence" value="ECO:0007669"/>
    <property type="project" value="UniProtKB-SubCell"/>
</dbReference>
<comment type="caution">
    <text evidence="8">The sequence shown here is derived from an EMBL/GenBank/DDBJ whole genome shotgun (WGS) entry which is preliminary data.</text>
</comment>
<protein>
    <submittedName>
        <fullName evidence="8">Glycosyltransferase</fullName>
    </submittedName>
</protein>
<organism evidence="8 9">
    <name type="scientific">Acidiluteibacter ferrifornacis</name>
    <dbReference type="NCBI Taxonomy" id="2692424"/>
    <lineage>
        <taxon>Bacteria</taxon>
        <taxon>Pseudomonadati</taxon>
        <taxon>Bacteroidota</taxon>
        <taxon>Flavobacteriia</taxon>
        <taxon>Flavobacteriales</taxon>
        <taxon>Cryomorphaceae</taxon>
        <taxon>Acidiluteibacter</taxon>
    </lineage>
</organism>
<dbReference type="InterPro" id="IPR029044">
    <property type="entry name" value="Nucleotide-diphossugar_trans"/>
</dbReference>
<sequence length="229" mass="26668">MKLSVIIPTLNEGARIGNLVEYLFMHRDERLQEVIVVDGGSTDDTVAQAKLKGAIVKKIMKSSRAIQMNEGVSWASGDVLYFVHADTLPPSCYIEDIENSIKEGFQFGCYQSRFDQPNWRMRMNAFFTRFNFIMCRGGDQSLFVMTDFFKKTKGYDESMQIMEEYEWLQRAQKTGKLKIMSNSCLISTRKYDKNSYFRVNLINFVVFMMFFAGVSQDKMVETYKKYLRS</sequence>
<keyword evidence="9" id="KW-1185">Reference proteome</keyword>
<dbReference type="Pfam" id="PF00535">
    <property type="entry name" value="Glycos_transf_2"/>
    <property type="match status" value="1"/>
</dbReference>
<dbReference type="GO" id="GO:0016757">
    <property type="term" value="F:glycosyltransferase activity"/>
    <property type="evidence" value="ECO:0007669"/>
    <property type="project" value="UniProtKB-KW"/>
</dbReference>
<evidence type="ECO:0000256" key="5">
    <source>
        <dbReference type="ARBA" id="ARBA00023136"/>
    </source>
</evidence>
<dbReference type="InterPro" id="IPR001173">
    <property type="entry name" value="Glyco_trans_2-like"/>
</dbReference>
<dbReference type="RefSeq" id="WP_160632856.1">
    <property type="nucleotide sequence ID" value="NZ_WWNE01000006.1"/>
</dbReference>
<keyword evidence="6" id="KW-1133">Transmembrane helix</keyword>
<keyword evidence="2" id="KW-1003">Cell membrane</keyword>
<evidence type="ECO:0000256" key="1">
    <source>
        <dbReference type="ARBA" id="ARBA00004236"/>
    </source>
</evidence>
<keyword evidence="3" id="KW-0328">Glycosyltransferase</keyword>
<keyword evidence="5 6" id="KW-0472">Membrane</keyword>
<dbReference type="EMBL" id="WWNE01000006">
    <property type="protein sequence ID" value="NBG65899.1"/>
    <property type="molecule type" value="Genomic_DNA"/>
</dbReference>
<dbReference type="Gene3D" id="3.90.550.10">
    <property type="entry name" value="Spore Coat Polysaccharide Biosynthesis Protein SpsA, Chain A"/>
    <property type="match status" value="1"/>
</dbReference>
<reference evidence="8 9" key="1">
    <citation type="submission" date="2019-12" db="EMBL/GenBank/DDBJ databases">
        <authorList>
            <person name="Zhao J."/>
        </authorList>
    </citation>
    <scope>NUCLEOTIDE SEQUENCE [LARGE SCALE GENOMIC DNA]</scope>
    <source>
        <strain evidence="8 9">S-15</strain>
    </source>
</reference>
<keyword evidence="4 8" id="KW-0808">Transferase</keyword>
<dbReference type="CDD" id="cd02522">
    <property type="entry name" value="GT_2_like_a"/>
    <property type="match status" value="1"/>
</dbReference>
<comment type="subcellular location">
    <subcellularLocation>
        <location evidence="1">Cell membrane</location>
    </subcellularLocation>
</comment>
<evidence type="ECO:0000256" key="4">
    <source>
        <dbReference type="ARBA" id="ARBA00022679"/>
    </source>
</evidence>
<dbReference type="PANTHER" id="PTHR43646">
    <property type="entry name" value="GLYCOSYLTRANSFERASE"/>
    <property type="match status" value="1"/>
</dbReference>
<evidence type="ECO:0000259" key="7">
    <source>
        <dbReference type="Pfam" id="PF00535"/>
    </source>
</evidence>
<dbReference type="SUPFAM" id="SSF53448">
    <property type="entry name" value="Nucleotide-diphospho-sugar transferases"/>
    <property type="match status" value="1"/>
</dbReference>
<feature type="transmembrane region" description="Helical" evidence="6">
    <location>
        <begin position="196"/>
        <end position="214"/>
    </location>
</feature>
<feature type="domain" description="Glycosyltransferase 2-like" evidence="7">
    <location>
        <begin position="4"/>
        <end position="125"/>
    </location>
</feature>
<evidence type="ECO:0000313" key="8">
    <source>
        <dbReference type="EMBL" id="NBG65899.1"/>
    </source>
</evidence>
<accession>A0A6N9NJ70</accession>
<dbReference type="NCBIfam" id="TIGR04283">
    <property type="entry name" value="glyco_like_mftF"/>
    <property type="match status" value="1"/>
</dbReference>
<evidence type="ECO:0000256" key="6">
    <source>
        <dbReference type="SAM" id="Phobius"/>
    </source>
</evidence>
<dbReference type="AlphaFoldDB" id="A0A6N9NJ70"/>
<name>A0A6N9NJ70_9FLAO</name>
<dbReference type="InterPro" id="IPR026461">
    <property type="entry name" value="Trfase_2_rSAM/seldom_assoc"/>
</dbReference>
<evidence type="ECO:0000313" key="9">
    <source>
        <dbReference type="Proteomes" id="UP000470771"/>
    </source>
</evidence>
<dbReference type="PANTHER" id="PTHR43646:SF2">
    <property type="entry name" value="GLYCOSYLTRANSFERASE 2-LIKE DOMAIN-CONTAINING PROTEIN"/>
    <property type="match status" value="1"/>
</dbReference>